<dbReference type="InterPro" id="IPR033113">
    <property type="entry name" value="PLA2_histidine"/>
</dbReference>
<keyword evidence="3" id="KW-0732">Signal</keyword>
<reference evidence="5" key="1">
    <citation type="submission" date="2023-03" db="EMBL/GenBank/DDBJ databases">
        <title>Electrophorus voltai genome.</title>
        <authorList>
            <person name="Bian C."/>
        </authorList>
    </citation>
    <scope>NUCLEOTIDE SEQUENCE</scope>
    <source>
        <strain evidence="5">CB-2022</strain>
        <tissue evidence="5">Muscle</tissue>
    </source>
</reference>
<evidence type="ECO:0000256" key="3">
    <source>
        <dbReference type="SAM" id="SignalP"/>
    </source>
</evidence>
<evidence type="ECO:0000313" key="6">
    <source>
        <dbReference type="Proteomes" id="UP001239994"/>
    </source>
</evidence>
<dbReference type="InterPro" id="IPR016090">
    <property type="entry name" value="PLA2-like_dom"/>
</dbReference>
<dbReference type="SUPFAM" id="SSF48619">
    <property type="entry name" value="Phospholipase A2, PLA2"/>
    <property type="match status" value="1"/>
</dbReference>
<evidence type="ECO:0000256" key="1">
    <source>
        <dbReference type="ARBA" id="ARBA00004613"/>
    </source>
</evidence>
<dbReference type="Pfam" id="PF05826">
    <property type="entry name" value="Phospholip_A2_2"/>
    <property type="match status" value="1"/>
</dbReference>
<protein>
    <recommendedName>
        <fullName evidence="4">Phospholipase A2-like central domain-containing protein</fullName>
    </recommendedName>
</protein>
<feature type="signal peptide" evidence="3">
    <location>
        <begin position="1"/>
        <end position="21"/>
    </location>
</feature>
<comment type="subcellular location">
    <subcellularLocation>
        <location evidence="1">Secreted</location>
    </subcellularLocation>
</comment>
<feature type="domain" description="Phospholipase A2-like central" evidence="4">
    <location>
        <begin position="153"/>
        <end position="247"/>
    </location>
</feature>
<sequence>MKIGIHCRLLQIVVMLSYSRAVIPDARNKYHEPFCLRTKSAFGQTHCSFLRRSAALAPLLFYWTIWTADKHIEKCSISAEPGLIENYFTLCRERRTWDLKETQYLNLNISQLLEPNSPCEFLPNTLRHLRWNRRDLDLLHHSGGKIRQKRAWILPGTLWCGLGSRAGDYEQLGMFEPVDRCCREHDHCNHIIQPFTLNFGVFNPTLFTISHCDCDHRFKQCLLDINGTVSNMVGYTFFNILKIRCFDLIKKKGCTKINWFGM</sequence>
<name>A0AAD8Z4K9_9TELE</name>
<organism evidence="5 6">
    <name type="scientific">Electrophorus voltai</name>
    <dbReference type="NCBI Taxonomy" id="2609070"/>
    <lineage>
        <taxon>Eukaryota</taxon>
        <taxon>Metazoa</taxon>
        <taxon>Chordata</taxon>
        <taxon>Craniata</taxon>
        <taxon>Vertebrata</taxon>
        <taxon>Euteleostomi</taxon>
        <taxon>Actinopterygii</taxon>
        <taxon>Neopterygii</taxon>
        <taxon>Teleostei</taxon>
        <taxon>Ostariophysi</taxon>
        <taxon>Gymnotiformes</taxon>
        <taxon>Gymnotoidei</taxon>
        <taxon>Gymnotidae</taxon>
        <taxon>Electrophorus</taxon>
    </lineage>
</organism>
<dbReference type="GO" id="GO:0050482">
    <property type="term" value="P:arachidonate secretion"/>
    <property type="evidence" value="ECO:0007669"/>
    <property type="project" value="InterPro"/>
</dbReference>
<proteinExistence type="predicted"/>
<dbReference type="PROSITE" id="PS00118">
    <property type="entry name" value="PA2_HIS"/>
    <property type="match status" value="1"/>
</dbReference>
<gene>
    <name evidence="5" type="ORF">P4O66_012373</name>
</gene>
<comment type="caution">
    <text evidence="5">The sequence shown here is derived from an EMBL/GenBank/DDBJ whole genome shotgun (WGS) entry which is preliminary data.</text>
</comment>
<feature type="chain" id="PRO_5042247638" description="Phospholipase A2-like central domain-containing protein" evidence="3">
    <location>
        <begin position="22"/>
        <end position="262"/>
    </location>
</feature>
<dbReference type="InterPro" id="IPR036444">
    <property type="entry name" value="PLipase_A2_dom_sf"/>
</dbReference>
<dbReference type="Gene3D" id="1.20.90.10">
    <property type="entry name" value="Phospholipase A2 domain"/>
    <property type="match status" value="1"/>
</dbReference>
<keyword evidence="6" id="KW-1185">Reference proteome</keyword>
<dbReference type="AlphaFoldDB" id="A0AAD8Z4K9"/>
<evidence type="ECO:0000259" key="4">
    <source>
        <dbReference type="Pfam" id="PF05826"/>
    </source>
</evidence>
<accession>A0AAD8Z4K9</accession>
<dbReference type="PANTHER" id="PTHR12253">
    <property type="entry name" value="RH14732P"/>
    <property type="match status" value="1"/>
</dbReference>
<dbReference type="GO" id="GO:0006644">
    <property type="term" value="P:phospholipid metabolic process"/>
    <property type="evidence" value="ECO:0007669"/>
    <property type="project" value="InterPro"/>
</dbReference>
<dbReference type="GO" id="GO:0004623">
    <property type="term" value="F:phospholipase A2 activity"/>
    <property type="evidence" value="ECO:0007669"/>
    <property type="project" value="InterPro"/>
</dbReference>
<dbReference type="GO" id="GO:0005576">
    <property type="term" value="C:extracellular region"/>
    <property type="evidence" value="ECO:0007669"/>
    <property type="project" value="UniProtKB-SubCell"/>
</dbReference>
<keyword evidence="2" id="KW-0964">Secreted</keyword>
<dbReference type="EMBL" id="JAROKS010000019">
    <property type="protein sequence ID" value="KAK1792426.1"/>
    <property type="molecule type" value="Genomic_DNA"/>
</dbReference>
<evidence type="ECO:0000313" key="5">
    <source>
        <dbReference type="EMBL" id="KAK1792426.1"/>
    </source>
</evidence>
<dbReference type="Proteomes" id="UP001239994">
    <property type="component" value="Unassembled WGS sequence"/>
</dbReference>
<dbReference type="CDD" id="cd04704">
    <property type="entry name" value="PLA2_bee_venom_like"/>
    <property type="match status" value="1"/>
</dbReference>
<evidence type="ECO:0000256" key="2">
    <source>
        <dbReference type="ARBA" id="ARBA00022525"/>
    </source>
</evidence>